<gene>
    <name evidence="1" type="ORF">SAMN05444695_10982</name>
</gene>
<dbReference type="AlphaFoldDB" id="A0A1G8M235"/>
<evidence type="ECO:0000313" key="1">
    <source>
        <dbReference type="EMBL" id="SDI62001.1"/>
    </source>
</evidence>
<reference evidence="1 2" key="1">
    <citation type="submission" date="2016-10" db="EMBL/GenBank/DDBJ databases">
        <authorList>
            <person name="de Groot N.N."/>
        </authorList>
    </citation>
    <scope>NUCLEOTIDE SEQUENCE [LARGE SCALE GENOMIC DNA]</scope>
    <source>
        <strain evidence="1 2">DSM 44892</strain>
    </source>
</reference>
<sequence length="96" mass="10448">MTVSRSFPQQDRVRTNRSHVGEALTDTRGWPGYAMIGTAIAVLGLFLVAAGYGFTGWAAITGGTFAGLMIVGVALVLLEHRRVQREEERQDRAARS</sequence>
<protein>
    <recommendedName>
        <fullName evidence="3">UsfY protein</fullName>
    </recommendedName>
</protein>
<dbReference type="Proteomes" id="UP000183263">
    <property type="component" value="Unassembled WGS sequence"/>
</dbReference>
<proteinExistence type="predicted"/>
<accession>A0A1G8M235</accession>
<name>A0A1G8M235_9NOCA</name>
<dbReference type="RefSeq" id="WP_072736885.1">
    <property type="nucleotide sequence ID" value="NZ_CP048813.1"/>
</dbReference>
<evidence type="ECO:0008006" key="3">
    <source>
        <dbReference type="Google" id="ProtNLM"/>
    </source>
</evidence>
<dbReference type="EMBL" id="FNDN01000009">
    <property type="protein sequence ID" value="SDI62001.1"/>
    <property type="molecule type" value="Genomic_DNA"/>
</dbReference>
<dbReference type="OrthoDB" id="4567060at2"/>
<evidence type="ECO:0000313" key="2">
    <source>
        <dbReference type="Proteomes" id="UP000183263"/>
    </source>
</evidence>
<keyword evidence="2" id="KW-1185">Reference proteome</keyword>
<organism evidence="1 2">
    <name type="scientific">Rhodococcus triatomae</name>
    <dbReference type="NCBI Taxonomy" id="300028"/>
    <lineage>
        <taxon>Bacteria</taxon>
        <taxon>Bacillati</taxon>
        <taxon>Actinomycetota</taxon>
        <taxon>Actinomycetes</taxon>
        <taxon>Mycobacteriales</taxon>
        <taxon>Nocardiaceae</taxon>
        <taxon>Rhodococcus</taxon>
    </lineage>
</organism>